<comment type="subcellular location">
    <subcellularLocation>
        <location evidence="7">Cell membrane</location>
        <topology evidence="7">Single-pass membrane protein</topology>
    </subcellularLocation>
</comment>
<feature type="compositionally biased region" description="Basic residues" evidence="8">
    <location>
        <begin position="21"/>
        <end position="36"/>
    </location>
</feature>
<dbReference type="Gene3D" id="3.30.1490.480">
    <property type="entry name" value="Endolytic murein transglycosylase"/>
    <property type="match status" value="1"/>
</dbReference>
<dbReference type="RefSeq" id="WP_100350915.1">
    <property type="nucleotide sequence ID" value="NZ_PGTZ01000011.1"/>
</dbReference>
<dbReference type="GO" id="GO:0009252">
    <property type="term" value="P:peptidoglycan biosynthetic process"/>
    <property type="evidence" value="ECO:0007669"/>
    <property type="project" value="UniProtKB-UniRule"/>
</dbReference>
<feature type="region of interest" description="Disordered" evidence="8">
    <location>
        <begin position="1"/>
        <end position="36"/>
    </location>
</feature>
<keyword evidence="5 7" id="KW-0456">Lyase</keyword>
<sequence>MTDLFSAPAPTQTPQPPRSRSAQRRTQRVTAAQRRRRRRRRTAVLFLALLVVGGAGWFVYDKVLPGVDGFHLGSEAKDYAGPGTGSVDVTIEKGDTGAAIARTLVADDVVASTKAFTDAYKANPAAAGIQPGVYTLRTQMKASDVVALLAAQTGRVSTVLTIPEGFTVDQILDRASTVAGIPRSDFTKAMKNTKATGLPAVAKKNYEGWLYPATYSFDPGVTATDILSQMVAQTKTELKDLKVPASEQQDVLIKASMIEREAKVPADQPKMAEVINNRLKQGWTLGIDAAVAYGAGKSGTELTNADKADANNKYNLYVLTGLPPGPIASPGRSAVEAVVKPATGDLMFWTAVNLDTGKTLFASNKHDHDLNVAKLRAWQAANPGKG</sequence>
<keyword evidence="1 7" id="KW-1003">Cell membrane</keyword>
<protein>
    <recommendedName>
        <fullName evidence="7">Endolytic murein transglycosylase</fullName>
        <ecNumber evidence="7">4.2.2.29</ecNumber>
    </recommendedName>
    <alternativeName>
        <fullName evidence="7">Peptidoglycan lytic transglycosylase</fullName>
    </alternativeName>
    <alternativeName>
        <fullName evidence="7">Peptidoglycan polymerization terminase</fullName>
    </alternativeName>
</protein>
<evidence type="ECO:0000256" key="7">
    <source>
        <dbReference type="HAMAP-Rule" id="MF_02065"/>
    </source>
</evidence>
<keyword evidence="3 7" id="KW-1133">Transmembrane helix</keyword>
<dbReference type="GO" id="GO:0005886">
    <property type="term" value="C:plasma membrane"/>
    <property type="evidence" value="ECO:0007669"/>
    <property type="project" value="UniProtKB-SubCell"/>
</dbReference>
<keyword evidence="10" id="KW-1185">Reference proteome</keyword>
<reference evidence="9 10" key="1">
    <citation type="submission" date="2017-11" db="EMBL/GenBank/DDBJ databases">
        <title>Genomic Encyclopedia of Archaeal and Bacterial Type Strains, Phase II (KMG-II): From Individual Species to Whole Genera.</title>
        <authorList>
            <person name="Goeker M."/>
        </authorList>
    </citation>
    <scope>NUCLEOTIDE SEQUENCE [LARGE SCALE GENOMIC DNA]</scope>
    <source>
        <strain evidence="9 10">DSM 22413</strain>
    </source>
</reference>
<gene>
    <name evidence="7" type="primary">mltG</name>
    <name evidence="9" type="ORF">CLV34_2812</name>
</gene>
<evidence type="ECO:0000313" key="10">
    <source>
        <dbReference type="Proteomes" id="UP000231586"/>
    </source>
</evidence>
<dbReference type="GO" id="GO:0071555">
    <property type="term" value="P:cell wall organization"/>
    <property type="evidence" value="ECO:0007669"/>
    <property type="project" value="UniProtKB-KW"/>
</dbReference>
<feature type="compositionally biased region" description="Low complexity" evidence="8">
    <location>
        <begin position="1"/>
        <end position="10"/>
    </location>
</feature>
<feature type="transmembrane region" description="Helical" evidence="7">
    <location>
        <begin position="43"/>
        <end position="60"/>
    </location>
</feature>
<name>A0A2M8W401_9MICO</name>
<dbReference type="Proteomes" id="UP000231586">
    <property type="component" value="Unassembled WGS sequence"/>
</dbReference>
<comment type="catalytic activity">
    <reaction evidence="7">
        <text>a peptidoglycan chain = a peptidoglycan chain with N-acetyl-1,6-anhydromuramyl-[peptide] at the reducing end + a peptidoglycan chain with N-acetylglucosamine at the non-reducing end.</text>
        <dbReference type="EC" id="4.2.2.29"/>
    </reaction>
</comment>
<accession>A0A2M8W401</accession>
<comment type="caution">
    <text evidence="9">The sequence shown here is derived from an EMBL/GenBank/DDBJ whole genome shotgun (WGS) entry which is preliminary data.</text>
</comment>
<dbReference type="GO" id="GO:0008932">
    <property type="term" value="F:lytic endotransglycosylase activity"/>
    <property type="evidence" value="ECO:0007669"/>
    <property type="project" value="UniProtKB-UniRule"/>
</dbReference>
<dbReference type="InterPro" id="IPR003770">
    <property type="entry name" value="MLTG-like"/>
</dbReference>
<comment type="function">
    <text evidence="7">Functions as a peptidoglycan terminase that cleaves nascent peptidoglycan strands endolytically to terminate their elongation.</text>
</comment>
<proteinExistence type="inferred from homology"/>
<dbReference type="NCBIfam" id="TIGR00247">
    <property type="entry name" value="endolytic transglycosylase MltG"/>
    <property type="match status" value="1"/>
</dbReference>
<organism evidence="9 10">
    <name type="scientific">Luteimicrobium subarcticum</name>
    <dbReference type="NCBI Taxonomy" id="620910"/>
    <lineage>
        <taxon>Bacteria</taxon>
        <taxon>Bacillati</taxon>
        <taxon>Actinomycetota</taxon>
        <taxon>Actinomycetes</taxon>
        <taxon>Micrococcales</taxon>
        <taxon>Luteimicrobium</taxon>
    </lineage>
</organism>
<evidence type="ECO:0000256" key="4">
    <source>
        <dbReference type="ARBA" id="ARBA00023136"/>
    </source>
</evidence>
<comment type="similarity">
    <text evidence="7">Belongs to the transglycosylase MltG family.</text>
</comment>
<evidence type="ECO:0000256" key="6">
    <source>
        <dbReference type="ARBA" id="ARBA00023316"/>
    </source>
</evidence>
<dbReference type="PANTHER" id="PTHR30518:SF2">
    <property type="entry name" value="ENDOLYTIC MUREIN TRANSGLYCOSYLASE"/>
    <property type="match status" value="1"/>
</dbReference>
<evidence type="ECO:0000256" key="2">
    <source>
        <dbReference type="ARBA" id="ARBA00022692"/>
    </source>
</evidence>
<evidence type="ECO:0000256" key="8">
    <source>
        <dbReference type="SAM" id="MobiDB-lite"/>
    </source>
</evidence>
<feature type="site" description="Important for catalytic activity" evidence="7">
    <location>
        <position position="261"/>
    </location>
</feature>
<keyword evidence="4 7" id="KW-0472">Membrane</keyword>
<dbReference type="AlphaFoldDB" id="A0A2M8W401"/>
<dbReference type="Pfam" id="PF02618">
    <property type="entry name" value="YceG"/>
    <property type="match status" value="1"/>
</dbReference>
<evidence type="ECO:0000256" key="1">
    <source>
        <dbReference type="ARBA" id="ARBA00022475"/>
    </source>
</evidence>
<dbReference type="OrthoDB" id="9814591at2"/>
<dbReference type="EMBL" id="PGTZ01000011">
    <property type="protein sequence ID" value="PJI85629.1"/>
    <property type="molecule type" value="Genomic_DNA"/>
</dbReference>
<keyword evidence="2 7" id="KW-0812">Transmembrane</keyword>
<evidence type="ECO:0000313" key="9">
    <source>
        <dbReference type="EMBL" id="PJI85629.1"/>
    </source>
</evidence>
<dbReference type="EC" id="4.2.2.29" evidence="7"/>
<dbReference type="HAMAP" id="MF_02065">
    <property type="entry name" value="MltG"/>
    <property type="match status" value="1"/>
</dbReference>
<dbReference type="PANTHER" id="PTHR30518">
    <property type="entry name" value="ENDOLYTIC MUREIN TRANSGLYCOSYLASE"/>
    <property type="match status" value="1"/>
</dbReference>
<keyword evidence="6 7" id="KW-0961">Cell wall biogenesis/degradation</keyword>
<evidence type="ECO:0000256" key="3">
    <source>
        <dbReference type="ARBA" id="ARBA00022989"/>
    </source>
</evidence>
<evidence type="ECO:0000256" key="5">
    <source>
        <dbReference type="ARBA" id="ARBA00023239"/>
    </source>
</evidence>